<evidence type="ECO:0000259" key="2">
    <source>
        <dbReference type="Pfam" id="PF21821"/>
    </source>
</evidence>
<feature type="compositionally biased region" description="Polar residues" evidence="1">
    <location>
        <begin position="222"/>
        <end position="235"/>
    </location>
</feature>
<sequence>MITLTHRHIGTITLDAVLEETHQAELRITENPIESGAMIGDHAVLMPQTVTIAGIVVDYQPQRSPAPAAEEHRAEPLSVLTDRVPFPTDLLPFTAQALRVAQRELPSVISQATAPQSDGQHAVRPLADWLPDYQPITPRDDSSTTGRIAQVYTALRNLQRSGQTLEVHTGVQTYQDMLILSIAARQTQDGSIEFVLTVRELFIVKTTSISGVSLPAPKRGRSASQGAAQRHSGQTHPKPVDTEKNRSLLRQMSGLF</sequence>
<name>A0A060H5U1_XYLFS</name>
<dbReference type="AlphaFoldDB" id="A0A060H5U1"/>
<proteinExistence type="predicted"/>
<feature type="region of interest" description="Disordered" evidence="1">
    <location>
        <begin position="213"/>
        <end position="246"/>
    </location>
</feature>
<dbReference type="InterPro" id="IPR048494">
    <property type="entry name" value="Dit-like_N"/>
</dbReference>
<evidence type="ECO:0000313" key="3">
    <source>
        <dbReference type="EMBL" id="AIC10690.1"/>
    </source>
</evidence>
<evidence type="ECO:0000256" key="1">
    <source>
        <dbReference type="SAM" id="MobiDB-lite"/>
    </source>
</evidence>
<evidence type="ECO:0000313" key="4">
    <source>
        <dbReference type="Proteomes" id="UP000027215"/>
    </source>
</evidence>
<protein>
    <recommendedName>
        <fullName evidence="2">Dit-like phage tail protein N-terminal domain-containing protein</fullName>
    </recommendedName>
</protein>
<dbReference type="EMBL" id="CP006696">
    <property type="protein sequence ID" value="AIC10690.1"/>
    <property type="molecule type" value="Genomic_DNA"/>
</dbReference>
<feature type="domain" description="Dit-like phage tail protein N-terminal" evidence="2">
    <location>
        <begin position="14"/>
        <end position="209"/>
    </location>
</feature>
<gene>
    <name evidence="3" type="ORF">D934_12350</name>
</gene>
<accession>A0A060H5U1</accession>
<reference evidence="3 4" key="1">
    <citation type="submission" date="2013-08" db="EMBL/GenBank/DDBJ databases">
        <authorList>
            <person name="Stouthamer R."/>
            <person name="Nunney L."/>
        </authorList>
    </citation>
    <scope>NUCLEOTIDE SEQUENCE [LARGE SCALE GENOMIC DNA]</scope>
    <source>
        <strain evidence="4">ann-1</strain>
    </source>
</reference>
<dbReference type="KEGG" id="xfs:D934_12350"/>
<organism evidence="3 4">
    <name type="scientific">Xylella fastidiosa subsp. sandyi Ann-1</name>
    <dbReference type="NCBI Taxonomy" id="155920"/>
    <lineage>
        <taxon>Bacteria</taxon>
        <taxon>Pseudomonadati</taxon>
        <taxon>Pseudomonadota</taxon>
        <taxon>Gammaproteobacteria</taxon>
        <taxon>Lysobacterales</taxon>
        <taxon>Lysobacteraceae</taxon>
        <taxon>Xylella</taxon>
    </lineage>
</organism>
<dbReference type="Proteomes" id="UP000027215">
    <property type="component" value="Chromosome"/>
</dbReference>
<dbReference type="PATRIC" id="fig|155920.8.peg.2905"/>
<dbReference type="RefSeq" id="WP_024749165.1">
    <property type="nucleotide sequence ID" value="NZ_CP006696.1"/>
</dbReference>
<dbReference type="Pfam" id="PF21821">
    <property type="entry name" value="Dit_like"/>
    <property type="match status" value="1"/>
</dbReference>
<dbReference type="HOGENOM" id="CLU_094162_0_0_6"/>